<keyword evidence="6" id="KW-1185">Reference proteome</keyword>
<dbReference type="HOGENOM" id="CLU_010194_1_3_2"/>
<dbReference type="GeneID" id="24842803"/>
<name>A0A075LZU9_9EURY</name>
<proteinExistence type="inferred from homology"/>
<dbReference type="EMBL" id="CP006019">
    <property type="protein sequence ID" value="AIF70083.1"/>
    <property type="molecule type" value="Genomic_DNA"/>
</dbReference>
<dbReference type="InterPro" id="IPR057326">
    <property type="entry name" value="KR_dom"/>
</dbReference>
<dbReference type="GO" id="GO:0006633">
    <property type="term" value="P:fatty acid biosynthetic process"/>
    <property type="evidence" value="ECO:0007669"/>
    <property type="project" value="TreeGrafter"/>
</dbReference>
<dbReference type="STRING" id="1343739.PAP_08510"/>
<dbReference type="KEGG" id="ppac:PAP_08510"/>
<dbReference type="FunFam" id="3.40.50.720:FF:000084">
    <property type="entry name" value="Short-chain dehydrogenase reductase"/>
    <property type="match status" value="1"/>
</dbReference>
<dbReference type="GO" id="GO:0048038">
    <property type="term" value="F:quinone binding"/>
    <property type="evidence" value="ECO:0007669"/>
    <property type="project" value="TreeGrafter"/>
</dbReference>
<protein>
    <submittedName>
        <fullName evidence="5">3-oxoacyl-ACP reductase</fullName>
    </submittedName>
</protein>
<sequence>MELKGKVALVTGASRGIGRAIAVALAQKGANVAINYAHDEEGAKMTGELCKAYGVEVLLVKADVSKREEVRGMVSNILEKFGRIDILVNNAGILGKNINPLEITDEDWDRVLSVNLKGAFIVTQEVLKHMKKGKIVNIASIAGKDGGTVGAHYAASKGGLIALTFNLARHLAPDILVNAVAPGPVDTDLISPKIKEKLRKLSLTEKIAKPEEIAHAVIFLLENDHITGELIDVNGGRLMD</sequence>
<feature type="domain" description="Ketoreductase" evidence="4">
    <location>
        <begin position="6"/>
        <end position="170"/>
    </location>
</feature>
<dbReference type="PANTHER" id="PTHR42760">
    <property type="entry name" value="SHORT-CHAIN DEHYDROGENASES/REDUCTASES FAMILY MEMBER"/>
    <property type="match status" value="1"/>
</dbReference>
<dbReference type="InterPro" id="IPR020904">
    <property type="entry name" value="Sc_DH/Rdtase_CS"/>
</dbReference>
<dbReference type="AlphaFoldDB" id="A0A075LZU9"/>
<dbReference type="PROSITE" id="PS00061">
    <property type="entry name" value="ADH_SHORT"/>
    <property type="match status" value="1"/>
</dbReference>
<dbReference type="Pfam" id="PF00106">
    <property type="entry name" value="adh_short"/>
    <property type="match status" value="1"/>
</dbReference>
<comment type="similarity">
    <text evidence="1 3">Belongs to the short-chain dehydrogenases/reductases (SDR) family.</text>
</comment>
<evidence type="ECO:0000256" key="3">
    <source>
        <dbReference type="RuleBase" id="RU000363"/>
    </source>
</evidence>
<gene>
    <name evidence="5" type="ORF">PAP_08510</name>
</gene>
<reference evidence="6" key="1">
    <citation type="submission" date="2013-06" db="EMBL/GenBank/DDBJ databases">
        <title>Complete Genome Sequence of Hyperthermophilic Palaeococcus pacificus DY20341T, Isolated from a Deep-Sea Hydrothermal Sediments.</title>
        <authorList>
            <person name="Zeng X."/>
            <person name="Shao Z."/>
        </authorList>
    </citation>
    <scope>NUCLEOTIDE SEQUENCE [LARGE SCALE GENOMIC DNA]</scope>
    <source>
        <strain evidence="6">DY20341</strain>
    </source>
</reference>
<evidence type="ECO:0000313" key="5">
    <source>
        <dbReference type="EMBL" id="AIF70083.1"/>
    </source>
</evidence>
<dbReference type="Gene3D" id="3.40.50.720">
    <property type="entry name" value="NAD(P)-binding Rossmann-like Domain"/>
    <property type="match status" value="1"/>
</dbReference>
<dbReference type="OrthoDB" id="24596at2157"/>
<dbReference type="Proteomes" id="UP000027981">
    <property type="component" value="Chromosome"/>
</dbReference>
<dbReference type="PRINTS" id="PR00080">
    <property type="entry name" value="SDRFAMILY"/>
</dbReference>
<dbReference type="InterPro" id="IPR036291">
    <property type="entry name" value="NAD(P)-bd_dom_sf"/>
</dbReference>
<dbReference type="RefSeq" id="WP_048165575.1">
    <property type="nucleotide sequence ID" value="NZ_CP006019.1"/>
</dbReference>
<evidence type="ECO:0000256" key="1">
    <source>
        <dbReference type="ARBA" id="ARBA00006484"/>
    </source>
</evidence>
<dbReference type="PRINTS" id="PR00081">
    <property type="entry name" value="GDHRDH"/>
</dbReference>
<dbReference type="GO" id="GO:0016616">
    <property type="term" value="F:oxidoreductase activity, acting on the CH-OH group of donors, NAD or NADP as acceptor"/>
    <property type="evidence" value="ECO:0007669"/>
    <property type="project" value="UniProtKB-ARBA"/>
</dbReference>
<reference evidence="5 6" key="2">
    <citation type="journal article" date="2015" name="Genome Announc.">
        <title>Complete Genome Sequence of Hyperthermophilic Piezophilic Archaeon Palaeococcus pacificus DY20341T, Isolated from Deep-Sea Hydrothermal Sediments.</title>
        <authorList>
            <person name="Zeng X."/>
            <person name="Jebbar M."/>
            <person name="Shao Z."/>
        </authorList>
    </citation>
    <scope>NUCLEOTIDE SEQUENCE [LARGE SCALE GENOMIC DNA]</scope>
    <source>
        <strain evidence="5 6">DY20341</strain>
    </source>
</reference>
<accession>A0A075LZU9</accession>
<dbReference type="SMART" id="SM00822">
    <property type="entry name" value="PKS_KR"/>
    <property type="match status" value="1"/>
</dbReference>
<evidence type="ECO:0000313" key="6">
    <source>
        <dbReference type="Proteomes" id="UP000027981"/>
    </source>
</evidence>
<keyword evidence="2" id="KW-0560">Oxidoreductase</keyword>
<dbReference type="PANTHER" id="PTHR42760:SF133">
    <property type="entry name" value="3-OXOACYL-[ACYL-CARRIER-PROTEIN] REDUCTASE"/>
    <property type="match status" value="1"/>
</dbReference>
<organism evidence="5 6">
    <name type="scientific">Palaeococcus pacificus DY20341</name>
    <dbReference type="NCBI Taxonomy" id="1343739"/>
    <lineage>
        <taxon>Archaea</taxon>
        <taxon>Methanobacteriati</taxon>
        <taxon>Methanobacteriota</taxon>
        <taxon>Thermococci</taxon>
        <taxon>Thermococcales</taxon>
        <taxon>Thermococcaceae</taxon>
        <taxon>Palaeococcus</taxon>
    </lineage>
</organism>
<evidence type="ECO:0000256" key="2">
    <source>
        <dbReference type="ARBA" id="ARBA00023002"/>
    </source>
</evidence>
<dbReference type="eggNOG" id="arCOG01259">
    <property type="taxonomic scope" value="Archaea"/>
</dbReference>
<dbReference type="InterPro" id="IPR002347">
    <property type="entry name" value="SDR_fam"/>
</dbReference>
<evidence type="ECO:0000259" key="4">
    <source>
        <dbReference type="SMART" id="SM00822"/>
    </source>
</evidence>
<dbReference type="SUPFAM" id="SSF51735">
    <property type="entry name" value="NAD(P)-binding Rossmann-fold domains"/>
    <property type="match status" value="1"/>
</dbReference>